<evidence type="ECO:0000256" key="8">
    <source>
        <dbReference type="SAM" id="Phobius"/>
    </source>
</evidence>
<feature type="transmembrane region" description="Helical" evidence="8">
    <location>
        <begin position="363"/>
        <end position="384"/>
    </location>
</feature>
<keyword evidence="10" id="KW-1185">Reference proteome</keyword>
<feature type="transmembrane region" description="Helical" evidence="8">
    <location>
        <begin position="229"/>
        <end position="248"/>
    </location>
</feature>
<dbReference type="Proteomes" id="UP001596109">
    <property type="component" value="Unassembled WGS sequence"/>
</dbReference>
<keyword evidence="6 8" id="KW-0472">Membrane</keyword>
<protein>
    <submittedName>
        <fullName evidence="9">Sodium:solute symporter</fullName>
    </submittedName>
</protein>
<dbReference type="InterPro" id="IPR050277">
    <property type="entry name" value="Sodium:Solute_Symporter"/>
</dbReference>
<evidence type="ECO:0000256" key="5">
    <source>
        <dbReference type="ARBA" id="ARBA00022989"/>
    </source>
</evidence>
<dbReference type="PANTHER" id="PTHR48086">
    <property type="entry name" value="SODIUM/PROLINE SYMPORTER-RELATED"/>
    <property type="match status" value="1"/>
</dbReference>
<feature type="transmembrane region" description="Helical" evidence="8">
    <location>
        <begin position="6"/>
        <end position="23"/>
    </location>
</feature>
<feature type="transmembrane region" description="Helical" evidence="8">
    <location>
        <begin position="145"/>
        <end position="171"/>
    </location>
</feature>
<organism evidence="9 10">
    <name type="scientific">Sporosarcina soli</name>
    <dbReference type="NCBI Taxonomy" id="334736"/>
    <lineage>
        <taxon>Bacteria</taxon>
        <taxon>Bacillati</taxon>
        <taxon>Bacillota</taxon>
        <taxon>Bacilli</taxon>
        <taxon>Bacillales</taxon>
        <taxon>Caryophanaceae</taxon>
        <taxon>Sporosarcina</taxon>
    </lineage>
</organism>
<evidence type="ECO:0000256" key="7">
    <source>
        <dbReference type="RuleBase" id="RU362091"/>
    </source>
</evidence>
<dbReference type="InterPro" id="IPR038377">
    <property type="entry name" value="Na/Glc_symporter_sf"/>
</dbReference>
<proteinExistence type="inferred from homology"/>
<dbReference type="Pfam" id="PF00474">
    <property type="entry name" value="SSF"/>
    <property type="match status" value="1"/>
</dbReference>
<feature type="transmembrane region" description="Helical" evidence="8">
    <location>
        <begin position="441"/>
        <end position="460"/>
    </location>
</feature>
<feature type="transmembrane region" description="Helical" evidence="8">
    <location>
        <begin position="390"/>
        <end position="409"/>
    </location>
</feature>
<reference evidence="10" key="1">
    <citation type="journal article" date="2019" name="Int. J. Syst. Evol. Microbiol.">
        <title>The Global Catalogue of Microorganisms (GCM) 10K type strain sequencing project: providing services to taxonomists for standard genome sequencing and annotation.</title>
        <authorList>
            <consortium name="The Broad Institute Genomics Platform"/>
            <consortium name="The Broad Institute Genome Sequencing Center for Infectious Disease"/>
            <person name="Wu L."/>
            <person name="Ma J."/>
        </authorList>
    </citation>
    <scope>NUCLEOTIDE SEQUENCE [LARGE SCALE GENOMIC DNA]</scope>
    <source>
        <strain evidence="10">CGMCC 4.1434</strain>
    </source>
</reference>
<name>A0ABW0TF04_9BACL</name>
<keyword evidence="4 8" id="KW-0812">Transmembrane</keyword>
<evidence type="ECO:0000313" key="10">
    <source>
        <dbReference type="Proteomes" id="UP001596109"/>
    </source>
</evidence>
<feature type="transmembrane region" description="Helical" evidence="8">
    <location>
        <begin position="313"/>
        <end position="343"/>
    </location>
</feature>
<evidence type="ECO:0000256" key="6">
    <source>
        <dbReference type="ARBA" id="ARBA00023136"/>
    </source>
</evidence>
<dbReference type="RefSeq" id="WP_381430907.1">
    <property type="nucleotide sequence ID" value="NZ_JBHSNO010000002.1"/>
</dbReference>
<comment type="caution">
    <text evidence="9">The sequence shown here is derived from an EMBL/GenBank/DDBJ whole genome shotgun (WGS) entry which is preliminary data.</text>
</comment>
<feature type="transmembrane region" description="Helical" evidence="8">
    <location>
        <begin position="269"/>
        <end position="293"/>
    </location>
</feature>
<feature type="transmembrane region" description="Helical" evidence="8">
    <location>
        <begin position="44"/>
        <end position="67"/>
    </location>
</feature>
<dbReference type="PROSITE" id="PS50283">
    <property type="entry name" value="NA_SOLUT_SYMP_3"/>
    <property type="match status" value="1"/>
</dbReference>
<evidence type="ECO:0000256" key="3">
    <source>
        <dbReference type="ARBA" id="ARBA00022448"/>
    </source>
</evidence>
<gene>
    <name evidence="9" type="ORF">ACFPRA_03655</name>
</gene>
<accession>A0ABW0TF04</accession>
<evidence type="ECO:0000256" key="4">
    <source>
        <dbReference type="ARBA" id="ARBA00022692"/>
    </source>
</evidence>
<dbReference type="InterPro" id="IPR001734">
    <property type="entry name" value="Na/solute_symporter"/>
</dbReference>
<feature type="transmembrane region" description="Helical" evidence="8">
    <location>
        <begin position="73"/>
        <end position="91"/>
    </location>
</feature>
<sequence length="494" mass="54114">MVVKYIMVFLLLGVLIMVSFGTLRKMKSYQDYNLAGRNTGLFALTGTLVAAEFNTATLIGGASVAFLFGTVGLWYTSLIFIVVFLVYAFTVSKKYRRLNISTIPQYFDKRFKNEKGSEVIRFLSATITLFYTWLAPASYLAGLTVIGSVLLGVNPIIFSVALVIICLLLSVTGGLMTAIGIDIVAFVLILIGIPAILLIGYNAAGGFGNLSQVFEPKLLSMAPVWDTDVNFATAMTWGLQITFLYIAAPWYGQRIFSAKNESVAYKAMLLNTFFIVALYGIVVVATMLSKVVFPNLAYPEQALPLLINEYANPFIQGFLLVTLLMVGISTMIAVWNSAVSIAVNDIVSRYWAKNKSDKYKIGISRLFLLLIAVSTLALGIMFIGNIQHSLLFLSTFTGMVAIPILMSLYWKKYNSVGAISTMAVGLIYCTLGIILGFPMHFISPIGVVLSAIAGVVVTLATTNDSRYKSNNEEFFEIIESKEKIVGEVQLNIVE</sequence>
<feature type="transmembrane region" description="Helical" evidence="8">
    <location>
        <begin position="119"/>
        <end position="139"/>
    </location>
</feature>
<dbReference type="EMBL" id="JBHSNO010000002">
    <property type="protein sequence ID" value="MFC5588002.1"/>
    <property type="molecule type" value="Genomic_DNA"/>
</dbReference>
<dbReference type="Gene3D" id="1.20.1730.10">
    <property type="entry name" value="Sodium/glucose cotransporter"/>
    <property type="match status" value="1"/>
</dbReference>
<feature type="transmembrane region" description="Helical" evidence="8">
    <location>
        <begin position="183"/>
        <end position="204"/>
    </location>
</feature>
<comment type="subcellular location">
    <subcellularLocation>
        <location evidence="1">Membrane</location>
        <topology evidence="1">Multi-pass membrane protein</topology>
    </subcellularLocation>
</comment>
<comment type="similarity">
    <text evidence="2 7">Belongs to the sodium:solute symporter (SSF) (TC 2.A.21) family.</text>
</comment>
<dbReference type="CDD" id="cd10322">
    <property type="entry name" value="SLC5sbd"/>
    <property type="match status" value="1"/>
</dbReference>
<evidence type="ECO:0000256" key="2">
    <source>
        <dbReference type="ARBA" id="ARBA00006434"/>
    </source>
</evidence>
<keyword evidence="5 8" id="KW-1133">Transmembrane helix</keyword>
<evidence type="ECO:0000313" key="9">
    <source>
        <dbReference type="EMBL" id="MFC5588002.1"/>
    </source>
</evidence>
<dbReference type="PANTHER" id="PTHR48086:SF7">
    <property type="entry name" value="SODIUM-SOLUTE SYMPORTER-RELATED"/>
    <property type="match status" value="1"/>
</dbReference>
<feature type="transmembrane region" description="Helical" evidence="8">
    <location>
        <begin position="416"/>
        <end position="435"/>
    </location>
</feature>
<keyword evidence="3" id="KW-0813">Transport</keyword>
<evidence type="ECO:0000256" key="1">
    <source>
        <dbReference type="ARBA" id="ARBA00004141"/>
    </source>
</evidence>